<accession>A0A0D6P3V2</accession>
<gene>
    <name evidence="3" type="ORF">Asru_0094_05</name>
</gene>
<protein>
    <submittedName>
        <fullName evidence="3">Epoxide hydrolase</fullName>
    </submittedName>
</protein>
<keyword evidence="1 3" id="KW-0378">Hydrolase</keyword>
<dbReference type="InterPro" id="IPR000073">
    <property type="entry name" value="AB_hydrolase_1"/>
</dbReference>
<proteinExistence type="predicted"/>
<keyword evidence="4" id="KW-1185">Reference proteome</keyword>
<evidence type="ECO:0000259" key="2">
    <source>
        <dbReference type="Pfam" id="PF00561"/>
    </source>
</evidence>
<evidence type="ECO:0000256" key="1">
    <source>
        <dbReference type="ARBA" id="ARBA00022801"/>
    </source>
</evidence>
<dbReference type="InterPro" id="IPR029058">
    <property type="entry name" value="AB_hydrolase_fold"/>
</dbReference>
<dbReference type="SUPFAM" id="SSF53474">
    <property type="entry name" value="alpha/beta-Hydrolases"/>
    <property type="match status" value="1"/>
</dbReference>
<dbReference type="PANTHER" id="PTHR43329">
    <property type="entry name" value="EPOXIDE HYDROLASE"/>
    <property type="match status" value="1"/>
</dbReference>
<dbReference type="AlphaFoldDB" id="A0A0D6P3V2"/>
<organism evidence="3 4">
    <name type="scientific">Acidisphaera rubrifaciens HS-AP3</name>
    <dbReference type="NCBI Taxonomy" id="1231350"/>
    <lineage>
        <taxon>Bacteria</taxon>
        <taxon>Pseudomonadati</taxon>
        <taxon>Pseudomonadota</taxon>
        <taxon>Alphaproteobacteria</taxon>
        <taxon>Acetobacterales</taxon>
        <taxon>Acetobacteraceae</taxon>
        <taxon>Acidisphaera</taxon>
    </lineage>
</organism>
<dbReference type="InterPro" id="IPR000639">
    <property type="entry name" value="Epox_hydrolase-like"/>
</dbReference>
<dbReference type="PRINTS" id="PR00111">
    <property type="entry name" value="ABHYDROLASE"/>
</dbReference>
<reference evidence="3 4" key="1">
    <citation type="submission" date="2012-11" db="EMBL/GenBank/DDBJ databases">
        <title>Whole genome sequence of Acidisphaera rubrifaciens HS-AP3.</title>
        <authorList>
            <person name="Azuma Y."/>
            <person name="Higashiura N."/>
            <person name="Hirakawa H."/>
            <person name="Matsushita K."/>
        </authorList>
    </citation>
    <scope>NUCLEOTIDE SEQUENCE [LARGE SCALE GENOMIC DNA]</scope>
    <source>
        <strain evidence="3 4">HS-AP3</strain>
    </source>
</reference>
<dbReference type="GO" id="GO:0016787">
    <property type="term" value="F:hydrolase activity"/>
    <property type="evidence" value="ECO:0007669"/>
    <property type="project" value="UniProtKB-KW"/>
</dbReference>
<evidence type="ECO:0000313" key="4">
    <source>
        <dbReference type="Proteomes" id="UP000032680"/>
    </source>
</evidence>
<name>A0A0D6P3V2_9PROT</name>
<dbReference type="PRINTS" id="PR00412">
    <property type="entry name" value="EPOXHYDRLASE"/>
</dbReference>
<comment type="caution">
    <text evidence="3">The sequence shown here is derived from an EMBL/GenBank/DDBJ whole genome shotgun (WGS) entry which is preliminary data.</text>
</comment>
<dbReference type="EMBL" id="BANB01000094">
    <property type="protein sequence ID" value="GAN76440.1"/>
    <property type="molecule type" value="Genomic_DNA"/>
</dbReference>
<sequence length="286" mass="31653">MPMTKGYADVAGVRLHYVEQGSGKLVLMLHGFPEFWRMWRRPMEVIGATHRAVAVDTRGVNLSTGPDAIEGYTADLLVGDVVALFRALGHETAVLVGHDWGGFIAWEVAIRHPALLERLVIVNSGHPAIFTDLYKTNEAQRQASAYIAHFRAEGFEDRLAATGYASFEDLILKPGLAGGVMTDADADAYRAAWRRPGSMRRALNYYRAMGGQRRTPAEATVHVPTLVIWGERDIYFVPDNVDRLPEVVPDLTVRRFPDNDHWIVQQRPDDIGRLIAAFAAGAPLPG</sequence>
<dbReference type="Pfam" id="PF00561">
    <property type="entry name" value="Abhydrolase_1"/>
    <property type="match status" value="1"/>
</dbReference>
<dbReference type="RefSeq" id="WP_158322698.1">
    <property type="nucleotide sequence ID" value="NZ_BANB01000094.1"/>
</dbReference>
<dbReference type="Gene3D" id="3.40.50.1820">
    <property type="entry name" value="alpha/beta hydrolase"/>
    <property type="match status" value="1"/>
</dbReference>
<feature type="domain" description="AB hydrolase-1" evidence="2">
    <location>
        <begin position="25"/>
        <end position="264"/>
    </location>
</feature>
<evidence type="ECO:0000313" key="3">
    <source>
        <dbReference type="EMBL" id="GAN76440.1"/>
    </source>
</evidence>
<dbReference type="OrthoDB" id="9801400at2"/>
<dbReference type="Proteomes" id="UP000032680">
    <property type="component" value="Unassembled WGS sequence"/>
</dbReference>